<organism evidence="2 3">
    <name type="scientific">Actinoplanes palleronii</name>
    <dbReference type="NCBI Taxonomy" id="113570"/>
    <lineage>
        <taxon>Bacteria</taxon>
        <taxon>Bacillati</taxon>
        <taxon>Actinomycetota</taxon>
        <taxon>Actinomycetes</taxon>
        <taxon>Micromonosporales</taxon>
        <taxon>Micromonosporaceae</taxon>
        <taxon>Actinoplanes</taxon>
    </lineage>
</organism>
<name>A0ABQ4B862_9ACTN</name>
<evidence type="ECO:0000313" key="2">
    <source>
        <dbReference type="EMBL" id="GIE66611.1"/>
    </source>
</evidence>
<feature type="compositionally biased region" description="Low complexity" evidence="1">
    <location>
        <begin position="1"/>
        <end position="22"/>
    </location>
</feature>
<evidence type="ECO:0000313" key="3">
    <source>
        <dbReference type="Proteomes" id="UP000624709"/>
    </source>
</evidence>
<accession>A0ABQ4B862</accession>
<feature type="region of interest" description="Disordered" evidence="1">
    <location>
        <begin position="1"/>
        <end position="79"/>
    </location>
</feature>
<proteinExistence type="predicted"/>
<comment type="caution">
    <text evidence="2">The sequence shown here is derived from an EMBL/GenBank/DDBJ whole genome shotgun (WGS) entry which is preliminary data.</text>
</comment>
<feature type="compositionally biased region" description="Polar residues" evidence="1">
    <location>
        <begin position="67"/>
        <end position="79"/>
    </location>
</feature>
<evidence type="ECO:0000256" key="1">
    <source>
        <dbReference type="SAM" id="MobiDB-lite"/>
    </source>
</evidence>
<reference evidence="2 3" key="1">
    <citation type="submission" date="2021-01" db="EMBL/GenBank/DDBJ databases">
        <title>Whole genome shotgun sequence of Actinoplanes palleronii NBRC 14916.</title>
        <authorList>
            <person name="Komaki H."/>
            <person name="Tamura T."/>
        </authorList>
    </citation>
    <scope>NUCLEOTIDE SEQUENCE [LARGE SCALE GENOMIC DNA]</scope>
    <source>
        <strain evidence="2 3">NBRC 14916</strain>
    </source>
</reference>
<dbReference type="Proteomes" id="UP000624709">
    <property type="component" value="Unassembled WGS sequence"/>
</dbReference>
<protein>
    <submittedName>
        <fullName evidence="2">Uncharacterized protein</fullName>
    </submittedName>
</protein>
<gene>
    <name evidence="2" type="ORF">Apa02nite_027190</name>
</gene>
<dbReference type="EMBL" id="BOMS01000039">
    <property type="protein sequence ID" value="GIE66611.1"/>
    <property type="molecule type" value="Genomic_DNA"/>
</dbReference>
<sequence length="79" mass="7929">MADDPPTTAPTPAALSTRTRPTVKPAGALHGPLRPRDGDEIDAGAPGQPARVTEPVVTSYRAPRSAAGTSSGTAHVTSS</sequence>
<keyword evidence="3" id="KW-1185">Reference proteome</keyword>